<proteinExistence type="predicted"/>
<protein>
    <recommendedName>
        <fullName evidence="3">F-box domain-containing protein</fullName>
    </recommendedName>
</protein>
<evidence type="ECO:0000313" key="2">
    <source>
        <dbReference type="Proteomes" id="UP000076532"/>
    </source>
</evidence>
<name>A0A167SGT7_9AGAM</name>
<evidence type="ECO:0000313" key="1">
    <source>
        <dbReference type="EMBL" id="KZP01907.1"/>
    </source>
</evidence>
<dbReference type="Proteomes" id="UP000076532">
    <property type="component" value="Unassembled WGS sequence"/>
</dbReference>
<keyword evidence="2" id="KW-1185">Reference proteome</keyword>
<dbReference type="EMBL" id="KV419392">
    <property type="protein sequence ID" value="KZP01907.1"/>
    <property type="molecule type" value="Genomic_DNA"/>
</dbReference>
<feature type="non-terminal residue" evidence="1">
    <location>
        <position position="117"/>
    </location>
</feature>
<dbReference type="AlphaFoldDB" id="A0A167SGT7"/>
<sequence length="117" mass="12755">MVDVDADENVSVICHHCGHPTSLTRPDINIRASSVPNVLGCASRLAPSQVAAVNETVSATLEDITELDREISRLQGAIKELQRKRAASQSFVHDLKSLFNPVARLPAEVLSHIFQQC</sequence>
<reference evidence="1 2" key="1">
    <citation type="journal article" date="2016" name="Mol. Biol. Evol.">
        <title>Comparative Genomics of Early-Diverging Mushroom-Forming Fungi Provides Insights into the Origins of Lignocellulose Decay Capabilities.</title>
        <authorList>
            <person name="Nagy L.G."/>
            <person name="Riley R."/>
            <person name="Tritt A."/>
            <person name="Adam C."/>
            <person name="Daum C."/>
            <person name="Floudas D."/>
            <person name="Sun H."/>
            <person name="Yadav J.S."/>
            <person name="Pangilinan J."/>
            <person name="Larsson K.H."/>
            <person name="Matsuura K."/>
            <person name="Barry K."/>
            <person name="Labutti K."/>
            <person name="Kuo R."/>
            <person name="Ohm R.A."/>
            <person name="Bhattacharya S.S."/>
            <person name="Shirouzu T."/>
            <person name="Yoshinaga Y."/>
            <person name="Martin F.M."/>
            <person name="Grigoriev I.V."/>
            <person name="Hibbett D.S."/>
        </authorList>
    </citation>
    <scope>NUCLEOTIDE SEQUENCE [LARGE SCALE GENOMIC DNA]</scope>
    <source>
        <strain evidence="1 2">CBS 109695</strain>
    </source>
</reference>
<evidence type="ECO:0008006" key="3">
    <source>
        <dbReference type="Google" id="ProtNLM"/>
    </source>
</evidence>
<organism evidence="1 2">
    <name type="scientific">Athelia psychrophila</name>
    <dbReference type="NCBI Taxonomy" id="1759441"/>
    <lineage>
        <taxon>Eukaryota</taxon>
        <taxon>Fungi</taxon>
        <taxon>Dikarya</taxon>
        <taxon>Basidiomycota</taxon>
        <taxon>Agaricomycotina</taxon>
        <taxon>Agaricomycetes</taxon>
        <taxon>Agaricomycetidae</taxon>
        <taxon>Atheliales</taxon>
        <taxon>Atheliaceae</taxon>
        <taxon>Athelia</taxon>
    </lineage>
</organism>
<gene>
    <name evidence="1" type="ORF">FIBSPDRAFT_809134</name>
</gene>
<accession>A0A167SGT7</accession>